<gene>
    <name evidence="2" type="ORF">CBER1_10601</name>
</gene>
<accession>A0A2S6BYV7</accession>
<comment type="caution">
    <text evidence="2">The sequence shown here is derived from an EMBL/GenBank/DDBJ whole genome shotgun (WGS) entry which is preliminary data.</text>
</comment>
<dbReference type="PANTHER" id="PTHR38698:SF1">
    <property type="entry name" value="FUNGAL PROTEIN"/>
    <property type="match status" value="1"/>
</dbReference>
<feature type="region of interest" description="Disordered" evidence="1">
    <location>
        <begin position="390"/>
        <end position="438"/>
    </location>
</feature>
<evidence type="ECO:0000256" key="1">
    <source>
        <dbReference type="SAM" id="MobiDB-lite"/>
    </source>
</evidence>
<dbReference type="STRING" id="357750.A0A2S6BYV7"/>
<feature type="compositionally biased region" description="Basic and acidic residues" evidence="1">
    <location>
        <begin position="53"/>
        <end position="62"/>
    </location>
</feature>
<feature type="compositionally biased region" description="Basic and acidic residues" evidence="1">
    <location>
        <begin position="132"/>
        <end position="164"/>
    </location>
</feature>
<dbReference type="InterPro" id="IPR031355">
    <property type="entry name" value="YBL010C/LAA2-like"/>
</dbReference>
<dbReference type="EMBL" id="PNEN01001677">
    <property type="protein sequence ID" value="PPJ52651.1"/>
    <property type="molecule type" value="Genomic_DNA"/>
</dbReference>
<feature type="compositionally biased region" description="Polar residues" evidence="1">
    <location>
        <begin position="398"/>
        <end position="409"/>
    </location>
</feature>
<dbReference type="Pfam" id="PF17104">
    <property type="entry name" value="YBL010C_LAA2"/>
    <property type="match status" value="1"/>
</dbReference>
<dbReference type="OrthoDB" id="5378975at2759"/>
<dbReference type="AlphaFoldDB" id="A0A2S6BYV7"/>
<feature type="compositionally biased region" description="Acidic residues" evidence="1">
    <location>
        <begin position="219"/>
        <end position="252"/>
    </location>
</feature>
<dbReference type="Proteomes" id="UP000237631">
    <property type="component" value="Unassembled WGS sequence"/>
</dbReference>
<dbReference type="PANTHER" id="PTHR38698">
    <property type="entry name" value="EXPRESSED PROTEIN"/>
    <property type="match status" value="1"/>
</dbReference>
<proteinExistence type="predicted"/>
<feature type="region of interest" description="Disordered" evidence="1">
    <location>
        <begin position="1"/>
        <end position="270"/>
    </location>
</feature>
<feature type="compositionally biased region" description="Low complexity" evidence="1">
    <location>
        <begin position="101"/>
        <end position="119"/>
    </location>
</feature>
<keyword evidence="3" id="KW-1185">Reference proteome</keyword>
<evidence type="ECO:0000313" key="2">
    <source>
        <dbReference type="EMBL" id="PPJ52651.1"/>
    </source>
</evidence>
<reference evidence="3" key="1">
    <citation type="journal article" date="2017" name="bioRxiv">
        <title>Conservation of a gene cluster reveals novel cercosporin biosynthetic mechanisms and extends production to the genus Colletotrichum.</title>
        <authorList>
            <person name="de Jonge R."/>
            <person name="Ebert M.K."/>
            <person name="Huitt-Roehl C.R."/>
            <person name="Pal P."/>
            <person name="Suttle J.C."/>
            <person name="Spanner R.E."/>
            <person name="Neubauer J.D."/>
            <person name="Jurick W.M.II."/>
            <person name="Stott K.A."/>
            <person name="Secor G.A."/>
            <person name="Thomma B.P.H.J."/>
            <person name="Van de Peer Y."/>
            <person name="Townsend C.A."/>
            <person name="Bolton M.D."/>
        </authorList>
    </citation>
    <scope>NUCLEOTIDE SEQUENCE [LARGE SCALE GENOMIC DNA]</scope>
    <source>
        <strain evidence="3">CBS538.71</strain>
    </source>
</reference>
<protein>
    <submittedName>
        <fullName evidence="2">Uncharacterized protein</fullName>
    </submittedName>
</protein>
<name>A0A2S6BYV7_9PEZI</name>
<organism evidence="2 3">
    <name type="scientific">Cercospora berteroae</name>
    <dbReference type="NCBI Taxonomy" id="357750"/>
    <lineage>
        <taxon>Eukaryota</taxon>
        <taxon>Fungi</taxon>
        <taxon>Dikarya</taxon>
        <taxon>Ascomycota</taxon>
        <taxon>Pezizomycotina</taxon>
        <taxon>Dothideomycetes</taxon>
        <taxon>Dothideomycetidae</taxon>
        <taxon>Mycosphaerellales</taxon>
        <taxon>Mycosphaerellaceae</taxon>
        <taxon>Cercospora</taxon>
    </lineage>
</organism>
<sequence length="513" mass="55605">MSGPQIPRINTQDIQGQDVVSNSSDDHFSSASEGADNTPGQDHPPQSPIPITRVERVDDTPAHGEVPGTPAYSLRTQDAVPDEIEIVPEGRRSRSATLQIAGGRSRGNSAASNSSTGSRPMTPGGTPVPKLVVERVDNKPAHGEVEGTEAHAKRLADATPDEVRAASPIAASGQNGHDQVEQDPANRQAWFRSMWEGNQDRQETPTQASTKMDANLQDDAAEDVPDDEDDFGDDFDDFAEGAEDDDFGDFDEPATPAPVPETQTYSLPDSLAGLPKLDLQPDISASDLQDAISPYLDLIFPDQPVPPPASAIPPLDMSNSSPFLSDRSLSLWQQLVQPPPMQPPNWTRSKIRRLFLVSLGVPVDLDEILPPSKQKRLVLPNINLASNDSKLDRLRSSDGANDSTTSLDSKTGAPKKSSQHKRTGTGKGPPPPPEFDSNRAALMCRTTEEAMKNMEDDELRQHVKTLEELNHEASSVLEYWLLRKDEGLKEKEALEGVIENLVGFVKGRRGGGK</sequence>
<evidence type="ECO:0000313" key="3">
    <source>
        <dbReference type="Proteomes" id="UP000237631"/>
    </source>
</evidence>